<keyword evidence="1" id="KW-0732">Signal</keyword>
<feature type="chain" id="PRO_5013401871" evidence="1">
    <location>
        <begin position="19"/>
        <end position="397"/>
    </location>
</feature>
<dbReference type="Proteomes" id="UP000076420">
    <property type="component" value="Unassembled WGS sequence"/>
</dbReference>
<protein>
    <submittedName>
        <fullName evidence="2">Uncharacterized protein</fullName>
    </submittedName>
</protein>
<dbReference type="VEuPathDB" id="VectorBase:BGLAX_043395"/>
<dbReference type="VEuPathDB" id="VectorBase:BGLB026487"/>
<feature type="signal peptide" evidence="1">
    <location>
        <begin position="1"/>
        <end position="18"/>
    </location>
</feature>
<dbReference type="RefSeq" id="XP_013063457.2">
    <property type="nucleotide sequence ID" value="XM_013208003.2"/>
</dbReference>
<dbReference type="KEGG" id="bgt:106052586"/>
<evidence type="ECO:0000313" key="3">
    <source>
        <dbReference type="Proteomes" id="UP000076420"/>
    </source>
</evidence>
<reference evidence="2" key="1">
    <citation type="submission" date="2020-05" db="UniProtKB">
        <authorList>
            <consortium name="EnsemblMetazoa"/>
        </authorList>
    </citation>
    <scope>IDENTIFICATION</scope>
    <source>
        <strain evidence="2">BB02</strain>
    </source>
</reference>
<proteinExistence type="predicted"/>
<evidence type="ECO:0000256" key="1">
    <source>
        <dbReference type="SAM" id="SignalP"/>
    </source>
</evidence>
<dbReference type="AlphaFoldDB" id="A0A2C9L2Y6"/>
<name>A0A2C9L2Y6_BIOGL</name>
<gene>
    <name evidence="2" type="primary">106052586</name>
</gene>
<accession>A0A2C9L2Y6</accession>
<dbReference type="OrthoDB" id="10355940at2759"/>
<organism evidence="2 3">
    <name type="scientific">Biomphalaria glabrata</name>
    <name type="common">Bloodfluke planorb</name>
    <name type="synonym">Freshwater snail</name>
    <dbReference type="NCBI Taxonomy" id="6526"/>
    <lineage>
        <taxon>Eukaryota</taxon>
        <taxon>Metazoa</taxon>
        <taxon>Spiralia</taxon>
        <taxon>Lophotrochozoa</taxon>
        <taxon>Mollusca</taxon>
        <taxon>Gastropoda</taxon>
        <taxon>Heterobranchia</taxon>
        <taxon>Euthyneura</taxon>
        <taxon>Panpulmonata</taxon>
        <taxon>Hygrophila</taxon>
        <taxon>Lymnaeoidea</taxon>
        <taxon>Planorbidae</taxon>
        <taxon>Biomphalaria</taxon>
    </lineage>
</organism>
<sequence>MKLLLIVAAVIAAASAKAVSLNDLVIDPNWIHTLGKKEENFNLAEIVANIGNVIHVIDGFVTGAAAKRAVCFHVLGAEICADPTVSGKREENFDLAEIVANIGKVVHVIDGFVSGVTARDVENFNLSQIVANLGNVIHVIDGFVSGVAAKRAVCFHVLGAEVCADPTVSGKREENFDLAEIVANIGKVVHVIDGFVSGVTARDLENFDLAEIVANIGKVVHVIDGFVSGVAARNIENFDLSQLVANIGNVIHIIDGFVSGAAAKRAVCFHVLGAEVCADPTVSGKREENFDLAEIVANIGKVVHVIDGFVSGVTARDLENFDLAEIVANIGKVVHVIDGFVSGVTARDLENFDLAEIVANIGKVVHVIDGFVSGTTTGAKREEQDICLTISGINVCL</sequence>
<dbReference type="EnsemblMetazoa" id="BGLB026487-RA">
    <property type="protein sequence ID" value="BGLB026487-PA"/>
    <property type="gene ID" value="BGLB026487"/>
</dbReference>
<evidence type="ECO:0000313" key="2">
    <source>
        <dbReference type="EnsemblMetazoa" id="BGLB026487-PA"/>
    </source>
</evidence>